<evidence type="ECO:0000313" key="2">
    <source>
        <dbReference type="EMBL" id="SCG57136.1"/>
    </source>
</evidence>
<protein>
    <submittedName>
        <fullName evidence="2">Conserved protein containing a Zn-ribbon-like motif, possibly RNA-binding</fullName>
    </submittedName>
</protein>
<accession>A0A1C5IHA4</accession>
<dbReference type="Pfam" id="PF11706">
    <property type="entry name" value="zf-CGNR"/>
    <property type="match status" value="1"/>
</dbReference>
<dbReference type="EMBL" id="LT607750">
    <property type="protein sequence ID" value="SCG57136.1"/>
    <property type="molecule type" value="Genomic_DNA"/>
</dbReference>
<dbReference type="InterPro" id="IPR023286">
    <property type="entry name" value="ABATE_dom_sf"/>
</dbReference>
<name>A0A1C5IHA4_9ACTN</name>
<sequence>MLLLMTELNPQAPGRLELVRRFVNTLDVEAGTDRLASTDGLLKWLREVDLLQAEQSVSDAQLRRVIAVREALRDLLRANHTDTPAPESAVQVLDQAARKLSILFTRSGGWTIGSAGTGVDFLVGELVTIVIGAMNDGTWRRLKACANDTCEWAFYDRSRARSGKWCSMGSCGNRAKQQTWRHKHAHAGRYAPSAVVSDGTSTDVR</sequence>
<proteinExistence type="predicted"/>
<gene>
    <name evidence="2" type="ORF">GA0070609_3255</name>
</gene>
<reference evidence="2 3" key="1">
    <citation type="submission" date="2016-06" db="EMBL/GenBank/DDBJ databases">
        <authorList>
            <person name="Kjaerup R.B."/>
            <person name="Dalgaard T.S."/>
            <person name="Juul-Madsen H.R."/>
        </authorList>
    </citation>
    <scope>NUCLEOTIDE SEQUENCE [LARGE SCALE GENOMIC DNA]</scope>
    <source>
        <strain evidence="2 3">DSM 43904</strain>
    </source>
</reference>
<evidence type="ECO:0000259" key="1">
    <source>
        <dbReference type="Pfam" id="PF11706"/>
    </source>
</evidence>
<dbReference type="PANTHER" id="PTHR35525:SF3">
    <property type="entry name" value="BLL6575 PROTEIN"/>
    <property type="match status" value="1"/>
</dbReference>
<dbReference type="SUPFAM" id="SSF160904">
    <property type="entry name" value="Jann2411-like"/>
    <property type="match status" value="1"/>
</dbReference>
<organism evidence="2 3">
    <name type="scientific">Micromonospora echinaurantiaca</name>
    <dbReference type="NCBI Taxonomy" id="47857"/>
    <lineage>
        <taxon>Bacteria</taxon>
        <taxon>Bacillati</taxon>
        <taxon>Actinomycetota</taxon>
        <taxon>Actinomycetes</taxon>
        <taxon>Micromonosporales</taxon>
        <taxon>Micromonosporaceae</taxon>
        <taxon>Micromonospora</taxon>
    </lineage>
</organism>
<dbReference type="Pfam" id="PF07336">
    <property type="entry name" value="ABATE"/>
    <property type="match status" value="1"/>
</dbReference>
<feature type="domain" description="Zinc finger CGNR" evidence="1">
    <location>
        <begin position="141"/>
        <end position="184"/>
    </location>
</feature>
<keyword evidence="3" id="KW-1185">Reference proteome</keyword>
<dbReference type="Proteomes" id="UP000198217">
    <property type="component" value="Chromosome I"/>
</dbReference>
<dbReference type="PANTHER" id="PTHR35525">
    <property type="entry name" value="BLL6575 PROTEIN"/>
    <property type="match status" value="1"/>
</dbReference>
<dbReference type="AlphaFoldDB" id="A0A1C5IHA4"/>
<dbReference type="Gene3D" id="1.10.3300.10">
    <property type="entry name" value="Jann2411-like domain"/>
    <property type="match status" value="1"/>
</dbReference>
<dbReference type="InterPro" id="IPR010852">
    <property type="entry name" value="ABATE"/>
</dbReference>
<evidence type="ECO:0000313" key="3">
    <source>
        <dbReference type="Proteomes" id="UP000198217"/>
    </source>
</evidence>
<dbReference type="InterPro" id="IPR021005">
    <property type="entry name" value="Znf_CGNR"/>
</dbReference>